<dbReference type="AlphaFoldDB" id="A0A9R1VVN1"/>
<dbReference type="PROSITE" id="PS51543">
    <property type="entry name" value="FYRC"/>
    <property type="match status" value="1"/>
</dbReference>
<proteinExistence type="predicted"/>
<evidence type="ECO:0000256" key="3">
    <source>
        <dbReference type="SAM" id="MobiDB-lite"/>
    </source>
</evidence>
<dbReference type="GO" id="GO:0048731">
    <property type="term" value="P:system development"/>
    <property type="evidence" value="ECO:0007669"/>
    <property type="project" value="UniProtKB-ARBA"/>
</dbReference>
<keyword evidence="5" id="KW-1185">Reference proteome</keyword>
<evidence type="ECO:0000256" key="1">
    <source>
        <dbReference type="ARBA" id="ARBA00004123"/>
    </source>
</evidence>
<dbReference type="InterPro" id="IPR003889">
    <property type="entry name" value="FYrich_C"/>
</dbReference>
<evidence type="ECO:0000313" key="5">
    <source>
        <dbReference type="Proteomes" id="UP000235145"/>
    </source>
</evidence>
<dbReference type="InterPro" id="IPR036322">
    <property type="entry name" value="WD40_repeat_dom_sf"/>
</dbReference>
<feature type="compositionally biased region" description="Basic and acidic residues" evidence="3">
    <location>
        <begin position="475"/>
        <end position="491"/>
    </location>
</feature>
<dbReference type="InterPro" id="IPR040092">
    <property type="entry name" value="TBRG1"/>
</dbReference>
<accession>A0A9R1VVN1</accession>
<organism evidence="4 5">
    <name type="scientific">Lactuca sativa</name>
    <name type="common">Garden lettuce</name>
    <dbReference type="NCBI Taxonomy" id="4236"/>
    <lineage>
        <taxon>Eukaryota</taxon>
        <taxon>Viridiplantae</taxon>
        <taxon>Streptophyta</taxon>
        <taxon>Embryophyta</taxon>
        <taxon>Tracheophyta</taxon>
        <taxon>Spermatophyta</taxon>
        <taxon>Magnoliopsida</taxon>
        <taxon>eudicotyledons</taxon>
        <taxon>Gunneridae</taxon>
        <taxon>Pentapetalae</taxon>
        <taxon>asterids</taxon>
        <taxon>campanulids</taxon>
        <taxon>Asterales</taxon>
        <taxon>Asteraceae</taxon>
        <taxon>Cichorioideae</taxon>
        <taxon>Cichorieae</taxon>
        <taxon>Lactucinae</taxon>
        <taxon>Lactuca</taxon>
    </lineage>
</organism>
<feature type="region of interest" description="Disordered" evidence="3">
    <location>
        <begin position="521"/>
        <end position="553"/>
    </location>
</feature>
<sequence length="1053" mass="116111">MTEQVVDEKSDDLDIVSIGKLYQGPWEKKYWSSSRGKDRHPYPVGYVAHRTCNGNTYKMAILEGLKGPEFAISSTDGESCSGQTPDIAWEGFQKKSCVRIKFWRGKRFSCKIDGAELFGFKNPLVARLLRGLKANASPIVEKSLPSSCFGNEQPEGTNEHHTQGTVHYAETCKDPDLQMNLVKTEGKEKRSKKRKEVHVKSVIGTQHKRERPQDLTQTGHENHNNRIPLHLSNSNENKPGLEKMDCNGDNKSHLLSTQDGLQLDSSISSENLEKEKCPAVLEAGNSIGSKDVISNKEGINLFKKQENLDVLISTCKWEPTSSKTTDEKGDPPVQKGSQMMDNVDLYAPDTLDPALDEKGDPPAKKDSQMLDDLDLHAPDTLDSALEVIPEETNCSINEKLNGGQILVSEKCVTESEAKDEMVIGTGIGSDNSYKSDSDSVGHEITNSMMTLLLPRALPLLKTYSRKKKKNLYKMSQEERKGTNQCPKDEPPAKSFEELQLENHQGVEDSTAIAPDSFENHQCEPMESSQARQFQDADRADESTSGVDLPCTHEGHHVCSNSEDTCHVEKTTRKTKSDEDVELVLEKSPQRGGRIMDTYDLGNISPSRKDPKLTDIKISPCHIEGTTTAVDAKSASQLSLISTQCEMTKVVDNEVEVKDESCLNKSHYDELQNVFEVVGCYMHPTPISMVMLRRKGNEVLICVLCGYLMEKERTLFVYTASIKGEKKGHPSFIGHTRIISPVSRNASGDQVMQFTPDGKCLVLLNNITSPYCREGGVKCQFSACTPDSFEKNAVKIVQVKLGYVHVVCKLKTSSSVCCILVCEPNYLLVAEETGRMNLWTMNSTWSAATEHGYLATSDCMSDSVVSMKKIPNFPGLVVGHTAFGDFCLWDVTRRILVSKFSAPGTSFLSFLPINTFRCPKSGCKKKQEETQTDDHDNEDLSLVLLVSSVSNQHLNDEKALKDCRCWSLALLAKNKLILLNALDPSSTVAGVSAGYGIMCTCEGSLYIWELSSGAKLGYLTHCTGATVSCLVADDSGVFAVAVDGSQLQVYALGT</sequence>
<dbReference type="GO" id="GO:0051726">
    <property type="term" value="P:regulation of cell cycle"/>
    <property type="evidence" value="ECO:0000318"/>
    <property type="project" value="GO_Central"/>
</dbReference>
<feature type="region of interest" description="Disordered" evidence="3">
    <location>
        <begin position="207"/>
        <end position="236"/>
    </location>
</feature>
<dbReference type="GO" id="GO:0140993">
    <property type="term" value="F:histone modifying activity"/>
    <property type="evidence" value="ECO:0007669"/>
    <property type="project" value="UniProtKB-ARBA"/>
</dbReference>
<dbReference type="PANTHER" id="PTHR22715">
    <property type="entry name" value="TRANSFORMING GROWTH FACTOR BETA REGULATED GENE 1"/>
    <property type="match status" value="1"/>
</dbReference>
<dbReference type="GO" id="GO:0005634">
    <property type="term" value="C:nucleus"/>
    <property type="evidence" value="ECO:0000318"/>
    <property type="project" value="GO_Central"/>
</dbReference>
<comment type="subcellular location">
    <subcellularLocation>
        <location evidence="1">Nucleus</location>
    </subcellularLocation>
</comment>
<dbReference type="InterPro" id="IPR003888">
    <property type="entry name" value="FYrich_N"/>
</dbReference>
<feature type="region of interest" description="Disordered" evidence="3">
    <location>
        <begin position="319"/>
        <end position="338"/>
    </location>
</feature>
<keyword evidence="2" id="KW-0539">Nucleus</keyword>
<evidence type="ECO:0008006" key="6">
    <source>
        <dbReference type="Google" id="ProtNLM"/>
    </source>
</evidence>
<feature type="region of interest" description="Disordered" evidence="3">
    <location>
        <begin position="470"/>
        <end position="491"/>
    </location>
</feature>
<dbReference type="SUPFAM" id="SSF50978">
    <property type="entry name" value="WD40 repeat-like"/>
    <property type="match status" value="1"/>
</dbReference>
<gene>
    <name evidence="4" type="ORF">LSAT_V11C400162130</name>
</gene>
<dbReference type="PROSITE" id="PS51542">
    <property type="entry name" value="FYRN"/>
    <property type="match status" value="1"/>
</dbReference>
<evidence type="ECO:0000256" key="2">
    <source>
        <dbReference type="ARBA" id="ARBA00023242"/>
    </source>
</evidence>
<dbReference type="Gene3D" id="3.30.160.360">
    <property type="match status" value="1"/>
</dbReference>
<dbReference type="PANTHER" id="PTHR22715:SF1">
    <property type="entry name" value="DNA BINDING PROTEIN"/>
    <property type="match status" value="1"/>
</dbReference>
<comment type="caution">
    <text evidence="4">The sequence shown here is derived from an EMBL/GenBank/DDBJ whole genome shotgun (WGS) entry which is preliminary data.</text>
</comment>
<dbReference type="EMBL" id="NBSK02000004">
    <property type="protein sequence ID" value="KAJ0212369.1"/>
    <property type="molecule type" value="Genomic_DNA"/>
</dbReference>
<protein>
    <recommendedName>
        <fullName evidence="6">FYR C-terminal domain-containing protein</fullName>
    </recommendedName>
</protein>
<name>A0A9R1VVN1_LACSA</name>
<reference evidence="4 5" key="1">
    <citation type="journal article" date="2017" name="Nat. Commun.">
        <title>Genome assembly with in vitro proximity ligation data and whole-genome triplication in lettuce.</title>
        <authorList>
            <person name="Reyes-Chin-Wo S."/>
            <person name="Wang Z."/>
            <person name="Yang X."/>
            <person name="Kozik A."/>
            <person name="Arikit S."/>
            <person name="Song C."/>
            <person name="Xia L."/>
            <person name="Froenicke L."/>
            <person name="Lavelle D.O."/>
            <person name="Truco M.J."/>
            <person name="Xia R."/>
            <person name="Zhu S."/>
            <person name="Xu C."/>
            <person name="Xu H."/>
            <person name="Xu X."/>
            <person name="Cox K."/>
            <person name="Korf I."/>
            <person name="Meyers B.C."/>
            <person name="Michelmore R.W."/>
        </authorList>
    </citation>
    <scope>NUCLEOTIDE SEQUENCE [LARGE SCALE GENOMIC DNA]</scope>
    <source>
        <strain evidence="5">cv. Salinas</strain>
        <tissue evidence="4">Seedlings</tissue>
    </source>
</reference>
<evidence type="ECO:0000313" key="4">
    <source>
        <dbReference type="EMBL" id="KAJ0212369.1"/>
    </source>
</evidence>
<dbReference type="InterPro" id="IPR015943">
    <property type="entry name" value="WD40/YVTN_repeat-like_dom_sf"/>
</dbReference>
<dbReference type="Proteomes" id="UP000235145">
    <property type="component" value="Unassembled WGS sequence"/>
</dbReference>
<dbReference type="Gene3D" id="2.130.10.10">
    <property type="entry name" value="YVTN repeat-like/Quinoprotein amine dehydrogenase"/>
    <property type="match status" value="1"/>
</dbReference>